<dbReference type="RefSeq" id="WP_123957446.1">
    <property type="nucleotide sequence ID" value="NZ_CP015029.1"/>
</dbReference>
<sequence length="646" mass="71934">MKQHYLLFSLLLGLSSPLFAQSTPTKEALDEQFQQAMKLLTDPSNSAEGIRLLEQVAKGNVVDAQLSAGDNYFYGLYPETPKDYLKAIYWYEKAAEQQSYFAMEKLAEIYEKGLGVPVDLTKTVELHKKAHELAGYANDSSLYVAKAYLNGIGVEKDLQQAVTYLQKNAEAYSAEANLLLGKLYETGEGVEQSDSKAFECYSRIGKSNLLQNNSENSYRLAKMYAEGRGTEKNLEQAAANYIDVLKYGNHTLKQEAKAGLASLLPEITQLAETDEIYQLLLGSLYEDGFGVAKDVYKADHLYKTLYQNSEDAYVSDEAFTLLDHLRKRVTGIQRPVHIIEPTEADKAALLQVQSAIEKGEKELVCKLLPPLADKGWAEAQYTLANLDDFPCTLNPTKAFELMQKAAQQQHTLAMAALADLYQTGFGVEPDWWFATYWYQQAANKGDIDSLFQLAHHYEDGIGVFRDPQQAAELYQQAIDKGHRDSHTNLGHLYASGTLGEPDYAKALSLFSIAAEQGDALAMFNTGVMYLDAQGVEQNYQQARYWLEKAVENGDANSLALLGEIYQTGKGVKKDLKKAFEYYMSAADNGSIDALYAIARAYEKGEGTKKDLEQAKVFYRLVIASGETELVEPAQIALDKLTKKSKK</sequence>
<feature type="signal peptide" evidence="1">
    <location>
        <begin position="1"/>
        <end position="20"/>
    </location>
</feature>
<reference evidence="2 5" key="1">
    <citation type="submission" date="2016-03" db="EMBL/GenBank/DDBJ databases">
        <authorList>
            <person name="Hansen M.J."/>
            <person name="Bojesen A.M."/>
            <person name="Planet P."/>
        </authorList>
    </citation>
    <scope>NUCLEOTIDE SEQUENCE [LARGE SCALE GENOMIC DNA]</scope>
    <source>
        <strain evidence="2 5">HPA 21</strain>
    </source>
</reference>
<dbReference type="PANTHER" id="PTHR43628">
    <property type="entry name" value="ACTIVATOR OF C KINASE PROTEIN 1-RELATED"/>
    <property type="match status" value="1"/>
</dbReference>
<evidence type="ECO:0000313" key="2">
    <source>
        <dbReference type="EMBL" id="QIM64647.1"/>
    </source>
</evidence>
<keyword evidence="1" id="KW-0732">Signal</keyword>
<dbReference type="KEGG" id="fcl:A4G17_03960"/>
<evidence type="ECO:0000313" key="5">
    <source>
        <dbReference type="Proteomes" id="UP000502287"/>
    </source>
</evidence>
<dbReference type="InterPro" id="IPR011990">
    <property type="entry name" value="TPR-like_helical_dom_sf"/>
</dbReference>
<feature type="chain" id="PRO_5041987121" evidence="1">
    <location>
        <begin position="21"/>
        <end position="646"/>
    </location>
</feature>
<name>A0AAE6X5J8_9PAST</name>
<dbReference type="EMBL" id="CP015029">
    <property type="protein sequence ID" value="QIM64647.1"/>
    <property type="molecule type" value="Genomic_DNA"/>
</dbReference>
<evidence type="ECO:0000313" key="3">
    <source>
        <dbReference type="EMBL" id="RPE91138.1"/>
    </source>
</evidence>
<dbReference type="Proteomes" id="UP000502287">
    <property type="component" value="Chromosome"/>
</dbReference>
<dbReference type="Proteomes" id="UP000276901">
    <property type="component" value="Unassembled WGS sequence"/>
</dbReference>
<dbReference type="SUPFAM" id="SSF81901">
    <property type="entry name" value="HCP-like"/>
    <property type="match status" value="4"/>
</dbReference>
<accession>A0AAE6X5J8</accession>
<proteinExistence type="predicted"/>
<dbReference type="InterPro" id="IPR006597">
    <property type="entry name" value="Sel1-like"/>
</dbReference>
<gene>
    <name evidence="2" type="ORF">A4G17_03960</name>
    <name evidence="3" type="ORF">EDC49_1852</name>
</gene>
<evidence type="ECO:0000256" key="1">
    <source>
        <dbReference type="SAM" id="SignalP"/>
    </source>
</evidence>
<dbReference type="Pfam" id="PF08238">
    <property type="entry name" value="Sel1"/>
    <property type="match status" value="13"/>
</dbReference>
<dbReference type="SMART" id="SM00671">
    <property type="entry name" value="SEL1"/>
    <property type="match status" value="13"/>
</dbReference>
<evidence type="ECO:0000313" key="4">
    <source>
        <dbReference type="Proteomes" id="UP000276901"/>
    </source>
</evidence>
<dbReference type="PANTHER" id="PTHR43628:SF1">
    <property type="entry name" value="CHITIN SYNTHASE REGULATORY FACTOR 2-RELATED"/>
    <property type="match status" value="1"/>
</dbReference>
<dbReference type="EMBL" id="RKQT01000005">
    <property type="protein sequence ID" value="RPE91138.1"/>
    <property type="molecule type" value="Genomic_DNA"/>
</dbReference>
<keyword evidence="4" id="KW-1185">Reference proteome</keyword>
<organism evidence="2 5">
    <name type="scientific">Frederiksenia canicola</name>
    <dbReference type="NCBI Taxonomy" id="123824"/>
    <lineage>
        <taxon>Bacteria</taxon>
        <taxon>Pseudomonadati</taxon>
        <taxon>Pseudomonadota</taxon>
        <taxon>Gammaproteobacteria</taxon>
        <taxon>Pasteurellales</taxon>
        <taxon>Pasteurellaceae</taxon>
        <taxon>Frederiksenia</taxon>
    </lineage>
</organism>
<dbReference type="Gene3D" id="1.25.40.10">
    <property type="entry name" value="Tetratricopeptide repeat domain"/>
    <property type="match status" value="3"/>
</dbReference>
<dbReference type="InterPro" id="IPR052945">
    <property type="entry name" value="Mitotic_Regulator"/>
</dbReference>
<reference evidence="3 4" key="2">
    <citation type="submission" date="2018-11" db="EMBL/GenBank/DDBJ databases">
        <title>Genomic Encyclopedia of Type Strains, Phase IV (KMG-IV): sequencing the most valuable type-strain genomes for metagenomic binning, comparative biology and taxonomic classification.</title>
        <authorList>
            <person name="Goeker M."/>
        </authorList>
    </citation>
    <scope>NUCLEOTIDE SEQUENCE [LARGE SCALE GENOMIC DNA]</scope>
    <source>
        <strain evidence="3 4">DSM 25797</strain>
    </source>
</reference>
<protein>
    <submittedName>
        <fullName evidence="3">TPR repeat protein</fullName>
    </submittedName>
</protein>
<dbReference type="AlphaFoldDB" id="A0AAE6X5J8"/>